<comment type="caution">
    <text evidence="2">The sequence shown here is derived from an EMBL/GenBank/DDBJ whole genome shotgun (WGS) entry which is preliminary data.</text>
</comment>
<proteinExistence type="predicted"/>
<dbReference type="InterPro" id="IPR026444">
    <property type="entry name" value="Secre_tail"/>
</dbReference>
<evidence type="ECO:0000259" key="1">
    <source>
        <dbReference type="Pfam" id="PF18962"/>
    </source>
</evidence>
<evidence type="ECO:0000313" key="2">
    <source>
        <dbReference type="EMBL" id="MPN37683.1"/>
    </source>
</evidence>
<gene>
    <name evidence="2" type="ORF">SDC9_185203</name>
</gene>
<dbReference type="NCBIfam" id="TIGR04183">
    <property type="entry name" value="Por_Secre_tail"/>
    <property type="match status" value="1"/>
</dbReference>
<reference evidence="2" key="1">
    <citation type="submission" date="2019-08" db="EMBL/GenBank/DDBJ databases">
        <authorList>
            <person name="Kucharzyk K."/>
            <person name="Murdoch R.W."/>
            <person name="Higgins S."/>
            <person name="Loffler F."/>
        </authorList>
    </citation>
    <scope>NUCLEOTIDE SEQUENCE</scope>
</reference>
<dbReference type="AlphaFoldDB" id="A0A645HQP7"/>
<feature type="domain" description="Secretion system C-terminal sorting" evidence="1">
    <location>
        <begin position="14"/>
        <end position="87"/>
    </location>
</feature>
<name>A0A645HQP7_9ZZZZ</name>
<accession>A0A645HQP7</accession>
<dbReference type="Gene3D" id="2.60.40.4070">
    <property type="match status" value="1"/>
</dbReference>
<dbReference type="EMBL" id="VSSQ01092463">
    <property type="protein sequence ID" value="MPN37683.1"/>
    <property type="molecule type" value="Genomic_DNA"/>
</dbReference>
<sequence>MKGLTPTIFGINNYPNPVIASTRIVVDHDRPETILSTKVDIFDLSGRQIWSFSQANADEINWNLIRADGKKANAGIYLYRVTISTKNSDTYSKSNKMIIVE</sequence>
<protein>
    <recommendedName>
        <fullName evidence="1">Secretion system C-terminal sorting domain-containing protein</fullName>
    </recommendedName>
</protein>
<organism evidence="2">
    <name type="scientific">bioreactor metagenome</name>
    <dbReference type="NCBI Taxonomy" id="1076179"/>
    <lineage>
        <taxon>unclassified sequences</taxon>
        <taxon>metagenomes</taxon>
        <taxon>ecological metagenomes</taxon>
    </lineage>
</organism>
<dbReference type="Pfam" id="PF18962">
    <property type="entry name" value="Por_Secre_tail"/>
    <property type="match status" value="1"/>
</dbReference>